<dbReference type="Proteomes" id="UP001516400">
    <property type="component" value="Unassembled WGS sequence"/>
</dbReference>
<organism evidence="1 2">
    <name type="scientific">Cryptolaemus montrouzieri</name>
    <dbReference type="NCBI Taxonomy" id="559131"/>
    <lineage>
        <taxon>Eukaryota</taxon>
        <taxon>Metazoa</taxon>
        <taxon>Ecdysozoa</taxon>
        <taxon>Arthropoda</taxon>
        <taxon>Hexapoda</taxon>
        <taxon>Insecta</taxon>
        <taxon>Pterygota</taxon>
        <taxon>Neoptera</taxon>
        <taxon>Endopterygota</taxon>
        <taxon>Coleoptera</taxon>
        <taxon>Polyphaga</taxon>
        <taxon>Cucujiformia</taxon>
        <taxon>Coccinelloidea</taxon>
        <taxon>Coccinellidae</taxon>
        <taxon>Scymninae</taxon>
        <taxon>Scymnini</taxon>
        <taxon>Cryptolaemus</taxon>
    </lineage>
</organism>
<gene>
    <name evidence="1" type="ORF">HHI36_016499</name>
</gene>
<name>A0ABD2NKP6_9CUCU</name>
<dbReference type="AlphaFoldDB" id="A0ABD2NKP6"/>
<proteinExistence type="predicted"/>
<evidence type="ECO:0000313" key="2">
    <source>
        <dbReference type="Proteomes" id="UP001516400"/>
    </source>
</evidence>
<reference evidence="1 2" key="1">
    <citation type="journal article" date="2021" name="BMC Biol.">
        <title>Horizontally acquired antibacterial genes associated with adaptive radiation of ladybird beetles.</title>
        <authorList>
            <person name="Li H.S."/>
            <person name="Tang X.F."/>
            <person name="Huang Y.H."/>
            <person name="Xu Z.Y."/>
            <person name="Chen M.L."/>
            <person name="Du X.Y."/>
            <person name="Qiu B.Y."/>
            <person name="Chen P.T."/>
            <person name="Zhang W."/>
            <person name="Slipinski A."/>
            <person name="Escalona H.E."/>
            <person name="Waterhouse R.M."/>
            <person name="Zwick A."/>
            <person name="Pang H."/>
        </authorList>
    </citation>
    <scope>NUCLEOTIDE SEQUENCE [LARGE SCALE GENOMIC DNA]</scope>
    <source>
        <strain evidence="1">SYSU2018</strain>
    </source>
</reference>
<comment type="caution">
    <text evidence="1">The sequence shown here is derived from an EMBL/GenBank/DDBJ whole genome shotgun (WGS) entry which is preliminary data.</text>
</comment>
<accession>A0ABD2NKP6</accession>
<protein>
    <submittedName>
        <fullName evidence="1">Uncharacterized protein</fullName>
    </submittedName>
</protein>
<sequence length="100" mass="11280">MFGKQNCENGQKWIGKLGQWVSGDFTTGSSDFNESFIPSLMLSEASEPIQNKTKEYPALQNHIIEVESDEMYVFVAILLVDPLFHLAADYIGKHVKTLEI</sequence>
<dbReference type="EMBL" id="JABFTP020000124">
    <property type="protein sequence ID" value="KAL3278982.1"/>
    <property type="molecule type" value="Genomic_DNA"/>
</dbReference>
<evidence type="ECO:0000313" key="1">
    <source>
        <dbReference type="EMBL" id="KAL3278982.1"/>
    </source>
</evidence>
<keyword evidence="2" id="KW-1185">Reference proteome</keyword>